<dbReference type="AlphaFoldDB" id="A0A9N9IWW8"/>
<feature type="transmembrane region" description="Helical" evidence="3">
    <location>
        <begin position="83"/>
        <end position="101"/>
    </location>
</feature>
<gene>
    <name evidence="5" type="ORF">CPELLU_LOCUS14917</name>
</gene>
<organism evidence="5 6">
    <name type="scientific">Cetraspora pellucida</name>
    <dbReference type="NCBI Taxonomy" id="1433469"/>
    <lineage>
        <taxon>Eukaryota</taxon>
        <taxon>Fungi</taxon>
        <taxon>Fungi incertae sedis</taxon>
        <taxon>Mucoromycota</taxon>
        <taxon>Glomeromycotina</taxon>
        <taxon>Glomeromycetes</taxon>
        <taxon>Diversisporales</taxon>
        <taxon>Gigasporaceae</taxon>
        <taxon>Cetraspora</taxon>
    </lineage>
</organism>
<dbReference type="PROSITE" id="PS50892">
    <property type="entry name" value="V_SNARE"/>
    <property type="match status" value="1"/>
</dbReference>
<dbReference type="InterPro" id="IPR016444">
    <property type="entry name" value="Synaptobrevin/VAMP"/>
</dbReference>
<dbReference type="InterPro" id="IPR001388">
    <property type="entry name" value="Synaptobrevin-like"/>
</dbReference>
<evidence type="ECO:0000256" key="1">
    <source>
        <dbReference type="PROSITE-ProRule" id="PRU00290"/>
    </source>
</evidence>
<feature type="compositionally biased region" description="Basic and acidic residues" evidence="2">
    <location>
        <begin position="1"/>
        <end position="13"/>
    </location>
</feature>
<dbReference type="PRINTS" id="PR00219">
    <property type="entry name" value="SYNAPTOBREVN"/>
</dbReference>
<keyword evidence="6" id="KW-1185">Reference proteome</keyword>
<evidence type="ECO:0000259" key="4">
    <source>
        <dbReference type="PROSITE" id="PS50892"/>
    </source>
</evidence>
<name>A0A9N9IWW8_9GLOM</name>
<dbReference type="PANTHER" id="PTHR45701">
    <property type="entry name" value="SYNAPTOBREVIN FAMILY MEMBER"/>
    <property type="match status" value="1"/>
</dbReference>
<evidence type="ECO:0000313" key="5">
    <source>
        <dbReference type="EMBL" id="CAG8754383.1"/>
    </source>
</evidence>
<evidence type="ECO:0000313" key="6">
    <source>
        <dbReference type="Proteomes" id="UP000789759"/>
    </source>
</evidence>
<keyword evidence="1" id="KW-0175">Coiled coil</keyword>
<accession>A0A9N9IWW8</accession>
<dbReference type="GO" id="GO:0016020">
    <property type="term" value="C:membrane"/>
    <property type="evidence" value="ECO:0007669"/>
    <property type="project" value="InterPro"/>
</dbReference>
<keyword evidence="3" id="KW-0472">Membrane</keyword>
<keyword evidence="3" id="KW-0812">Transmembrane</keyword>
<dbReference type="CDD" id="cd15843">
    <property type="entry name" value="R-SNARE"/>
    <property type="match status" value="1"/>
</dbReference>
<dbReference type="EMBL" id="CAJVQA010018497">
    <property type="protein sequence ID" value="CAG8754383.1"/>
    <property type="molecule type" value="Genomic_DNA"/>
</dbReference>
<sequence>SVSPENEKYEYGRPSESGPTKIQAVQDQIDSTKGEIHRSLLDMANRGKKLGDLEEQTAMLQETSNVFKLQTAKTRKKLWWKDAKWTIILVIVALIIVAIIVDGPAKAVRYVGTSGGS</sequence>
<reference evidence="5" key="1">
    <citation type="submission" date="2021-06" db="EMBL/GenBank/DDBJ databases">
        <authorList>
            <person name="Kallberg Y."/>
            <person name="Tangrot J."/>
            <person name="Rosling A."/>
        </authorList>
    </citation>
    <scope>NUCLEOTIDE SEQUENCE</scope>
    <source>
        <strain evidence="5">FL966</strain>
    </source>
</reference>
<evidence type="ECO:0000256" key="3">
    <source>
        <dbReference type="SAM" id="Phobius"/>
    </source>
</evidence>
<dbReference type="OrthoDB" id="190375at2759"/>
<keyword evidence="3" id="KW-1133">Transmembrane helix</keyword>
<comment type="caution">
    <text evidence="5">The sequence shown here is derived from an EMBL/GenBank/DDBJ whole genome shotgun (WGS) entry which is preliminary data.</text>
</comment>
<dbReference type="SUPFAM" id="SSF58038">
    <property type="entry name" value="SNARE fusion complex"/>
    <property type="match status" value="1"/>
</dbReference>
<evidence type="ECO:0000256" key="2">
    <source>
        <dbReference type="SAM" id="MobiDB-lite"/>
    </source>
</evidence>
<dbReference type="Pfam" id="PF00957">
    <property type="entry name" value="Synaptobrevin"/>
    <property type="match status" value="1"/>
</dbReference>
<dbReference type="Gene3D" id="1.20.5.110">
    <property type="match status" value="1"/>
</dbReference>
<proteinExistence type="predicted"/>
<feature type="region of interest" description="Disordered" evidence="2">
    <location>
        <begin position="1"/>
        <end position="22"/>
    </location>
</feature>
<dbReference type="InterPro" id="IPR042855">
    <property type="entry name" value="V_SNARE_CC"/>
</dbReference>
<feature type="non-terminal residue" evidence="5">
    <location>
        <position position="1"/>
    </location>
</feature>
<protein>
    <submittedName>
        <fullName evidence="5">17952_t:CDS:1</fullName>
    </submittedName>
</protein>
<feature type="domain" description="V-SNARE coiled-coil homology" evidence="4">
    <location>
        <begin position="21"/>
        <end position="81"/>
    </location>
</feature>
<dbReference type="Proteomes" id="UP000789759">
    <property type="component" value="Unassembled WGS sequence"/>
</dbReference>
<dbReference type="GO" id="GO:0016192">
    <property type="term" value="P:vesicle-mediated transport"/>
    <property type="evidence" value="ECO:0007669"/>
    <property type="project" value="InterPro"/>
</dbReference>